<reference evidence="1 2" key="1">
    <citation type="submission" date="2020-09" db="EMBL/GenBank/DDBJ databases">
        <title>De no assembly of potato wild relative species, Solanum commersonii.</title>
        <authorList>
            <person name="Cho K."/>
        </authorList>
    </citation>
    <scope>NUCLEOTIDE SEQUENCE [LARGE SCALE GENOMIC DNA]</scope>
    <source>
        <strain evidence="1">LZ3.2</strain>
        <tissue evidence="1">Leaf</tissue>
    </source>
</reference>
<dbReference type="AlphaFoldDB" id="A0A9J5WWP2"/>
<accession>A0A9J5WWP2</accession>
<proteinExistence type="predicted"/>
<comment type="caution">
    <text evidence="1">The sequence shown here is derived from an EMBL/GenBank/DDBJ whole genome shotgun (WGS) entry which is preliminary data.</text>
</comment>
<dbReference type="EMBL" id="JACXVP010000010">
    <property type="protein sequence ID" value="KAG5580219.1"/>
    <property type="molecule type" value="Genomic_DNA"/>
</dbReference>
<organism evidence="1 2">
    <name type="scientific">Solanum commersonii</name>
    <name type="common">Commerson's wild potato</name>
    <name type="synonym">Commerson's nightshade</name>
    <dbReference type="NCBI Taxonomy" id="4109"/>
    <lineage>
        <taxon>Eukaryota</taxon>
        <taxon>Viridiplantae</taxon>
        <taxon>Streptophyta</taxon>
        <taxon>Embryophyta</taxon>
        <taxon>Tracheophyta</taxon>
        <taxon>Spermatophyta</taxon>
        <taxon>Magnoliopsida</taxon>
        <taxon>eudicotyledons</taxon>
        <taxon>Gunneridae</taxon>
        <taxon>Pentapetalae</taxon>
        <taxon>asterids</taxon>
        <taxon>lamiids</taxon>
        <taxon>Solanales</taxon>
        <taxon>Solanaceae</taxon>
        <taxon>Solanoideae</taxon>
        <taxon>Solaneae</taxon>
        <taxon>Solanum</taxon>
    </lineage>
</organism>
<dbReference type="OrthoDB" id="1305461at2759"/>
<sequence length="193" mass="21887">MRIGKPTLVTLDDEYEGLDYSNIDEVDAMTSSEQPVITVQLREPLTVQTYIPRVVVITLIAKKPQYDTKTVPWDYRAGANHPIHSINSIPVTDELDEATFHTLEIMQAVRVNEEAEPNDTKLLRHEPTSGRDQHGSSKTIFVLEQTSIPYQASDDDIIEGIGNLFMAMVGEEKEIHLNKLTIRDVEPREIFKN</sequence>
<name>A0A9J5WWP2_SOLCO</name>
<gene>
    <name evidence="1" type="ORF">H5410_050846</name>
</gene>
<protein>
    <submittedName>
        <fullName evidence="1">Uncharacterized protein</fullName>
    </submittedName>
</protein>
<keyword evidence="2" id="KW-1185">Reference proteome</keyword>
<evidence type="ECO:0000313" key="1">
    <source>
        <dbReference type="EMBL" id="KAG5580219.1"/>
    </source>
</evidence>
<dbReference type="Proteomes" id="UP000824120">
    <property type="component" value="Chromosome 10"/>
</dbReference>
<evidence type="ECO:0000313" key="2">
    <source>
        <dbReference type="Proteomes" id="UP000824120"/>
    </source>
</evidence>